<proteinExistence type="inferred from homology"/>
<evidence type="ECO:0000256" key="3">
    <source>
        <dbReference type="ARBA" id="ARBA00022741"/>
    </source>
</evidence>
<accession>A0A1D3L3G4</accession>
<dbReference type="NCBIfam" id="TIGR02237">
    <property type="entry name" value="recomb_radB"/>
    <property type="match status" value="1"/>
</dbReference>
<comment type="function">
    <text evidence="8 9">Involved in DNA repair and in homologous recombination. May regulate the cleavage reactions of the branch-structured DNA. Has a very weak ATPase activity that is not stimulated by DNA. Binds DNA but does not promote DNA strands exchange.</text>
</comment>
<dbReference type="PANTHER" id="PTHR22942:SF47">
    <property type="entry name" value="DNA REPAIR AND RECOMBINATION PROTEIN RADB"/>
    <property type="match status" value="1"/>
</dbReference>
<keyword evidence="3 9" id="KW-0547">Nucleotide-binding</keyword>
<dbReference type="Pfam" id="PF08423">
    <property type="entry name" value="Rad51"/>
    <property type="match status" value="1"/>
</dbReference>
<keyword evidence="12" id="KW-1185">Reference proteome</keyword>
<keyword evidence="4 9" id="KW-0227">DNA damage</keyword>
<evidence type="ECO:0000256" key="2">
    <source>
        <dbReference type="ARBA" id="ARBA00018143"/>
    </source>
</evidence>
<dbReference type="InterPro" id="IPR011939">
    <property type="entry name" value="DNA_repair_and_recomb_RadB"/>
</dbReference>
<dbReference type="OrthoDB" id="17644at2157"/>
<evidence type="ECO:0000259" key="10">
    <source>
        <dbReference type="PROSITE" id="PS50162"/>
    </source>
</evidence>
<dbReference type="Gene3D" id="3.40.50.300">
    <property type="entry name" value="P-loop containing nucleotide triphosphate hydrolases"/>
    <property type="match status" value="1"/>
</dbReference>
<dbReference type="InterPro" id="IPR003593">
    <property type="entry name" value="AAA+_ATPase"/>
</dbReference>
<evidence type="ECO:0000256" key="6">
    <source>
        <dbReference type="ARBA" id="ARBA00023125"/>
    </source>
</evidence>
<dbReference type="SUPFAM" id="SSF52540">
    <property type="entry name" value="P-loop containing nucleoside triphosphate hydrolases"/>
    <property type="match status" value="1"/>
</dbReference>
<comment type="similarity">
    <text evidence="1 9">Belongs to the eukaryotic RecA-like protein family. RadB subfamily.</text>
</comment>
<dbReference type="GeneID" id="30412475"/>
<dbReference type="GO" id="GO:0003684">
    <property type="term" value="F:damaged DNA binding"/>
    <property type="evidence" value="ECO:0007669"/>
    <property type="project" value="UniProtKB-UniRule"/>
</dbReference>
<name>A0A1D3L3G4_9EURY</name>
<dbReference type="GO" id="GO:0006310">
    <property type="term" value="P:DNA recombination"/>
    <property type="evidence" value="ECO:0007669"/>
    <property type="project" value="UniProtKB-UniRule"/>
</dbReference>
<organism evidence="11 12">
    <name type="scientific">Methanobacterium congolense</name>
    <dbReference type="NCBI Taxonomy" id="118062"/>
    <lineage>
        <taxon>Archaea</taxon>
        <taxon>Methanobacteriati</taxon>
        <taxon>Methanobacteriota</taxon>
        <taxon>Methanomada group</taxon>
        <taxon>Methanobacteria</taxon>
        <taxon>Methanobacteriales</taxon>
        <taxon>Methanobacteriaceae</taxon>
        <taxon>Methanobacterium</taxon>
    </lineage>
</organism>
<protein>
    <recommendedName>
        <fullName evidence="2 9">DNA repair and recombination protein RadB</fullName>
    </recommendedName>
</protein>
<dbReference type="Proteomes" id="UP000094707">
    <property type="component" value="Chromosome I"/>
</dbReference>
<evidence type="ECO:0000256" key="4">
    <source>
        <dbReference type="ARBA" id="ARBA00022763"/>
    </source>
</evidence>
<dbReference type="InterPro" id="IPR027417">
    <property type="entry name" value="P-loop_NTPase"/>
</dbReference>
<keyword evidence="6 9" id="KW-0238">DNA-binding</keyword>
<dbReference type="GO" id="GO:0005524">
    <property type="term" value="F:ATP binding"/>
    <property type="evidence" value="ECO:0007669"/>
    <property type="project" value="UniProtKB-UniRule"/>
</dbReference>
<evidence type="ECO:0000256" key="9">
    <source>
        <dbReference type="HAMAP-Rule" id="MF_00350"/>
    </source>
</evidence>
<sequence length="235" mass="26027">MKVLSNLEEKSKIPTASPIDNMLGGGVERGCLTQFYGPPGSGKTNIALQLVVQCAKNGGKAIFVDTEGGFSIERVKQISNGNFDSFASNIMILEPTTFREQNEVLEKIENHIDSGKEKVELVVLDSAVALYRLKDGESKQMNRELGKQMGRLSRIARKNNVAIVITNQIYSVFDADGTDSMIEPVGGTILKYWSKIMVEVVRINGSGERFAVLKRHRSRPEGLRARFRIVDHGLE</sequence>
<evidence type="ECO:0000313" key="12">
    <source>
        <dbReference type="Proteomes" id="UP000094707"/>
    </source>
</evidence>
<dbReference type="SMART" id="SM00382">
    <property type="entry name" value="AAA"/>
    <property type="match status" value="1"/>
</dbReference>
<evidence type="ECO:0000256" key="5">
    <source>
        <dbReference type="ARBA" id="ARBA00022840"/>
    </source>
</evidence>
<evidence type="ECO:0000256" key="8">
    <source>
        <dbReference type="ARBA" id="ARBA00024641"/>
    </source>
</evidence>
<dbReference type="STRING" id="118062.MCBB_1637"/>
<dbReference type="GO" id="GO:0140664">
    <property type="term" value="F:ATP-dependent DNA damage sensor activity"/>
    <property type="evidence" value="ECO:0007669"/>
    <property type="project" value="InterPro"/>
</dbReference>
<reference evidence="11 12" key="1">
    <citation type="submission" date="2016-08" db="EMBL/GenBank/DDBJ databases">
        <authorList>
            <person name="Seilhamer J.J."/>
        </authorList>
    </citation>
    <scope>NUCLEOTIDE SEQUENCE [LARGE SCALE GENOMIC DNA]</scope>
    <source>
        <strain evidence="11">Buetzberg</strain>
    </source>
</reference>
<dbReference type="HAMAP" id="MF_00350">
    <property type="entry name" value="RadB"/>
    <property type="match status" value="1"/>
</dbReference>
<dbReference type="PATRIC" id="fig|129848.4.peg.1673"/>
<evidence type="ECO:0000256" key="7">
    <source>
        <dbReference type="ARBA" id="ARBA00023172"/>
    </source>
</evidence>
<dbReference type="KEGG" id="mcub:MCBB_1637"/>
<dbReference type="PIRSF" id="PIRSF003336">
    <property type="entry name" value="RadB"/>
    <property type="match status" value="1"/>
</dbReference>
<dbReference type="GO" id="GO:0006281">
    <property type="term" value="P:DNA repair"/>
    <property type="evidence" value="ECO:0007669"/>
    <property type="project" value="UniProtKB-UniRule"/>
</dbReference>
<dbReference type="PROSITE" id="PS50162">
    <property type="entry name" value="RECA_2"/>
    <property type="match status" value="1"/>
</dbReference>
<keyword evidence="7 9" id="KW-0233">DNA recombination</keyword>
<gene>
    <name evidence="9 11" type="primary">radB</name>
    <name evidence="11" type="ORF">MCBB_1637</name>
</gene>
<keyword evidence="5 9" id="KW-0067">ATP-binding</keyword>
<dbReference type="InterPro" id="IPR020588">
    <property type="entry name" value="RecA_ATP-bd"/>
</dbReference>
<dbReference type="InterPro" id="IPR013632">
    <property type="entry name" value="Rad51_C"/>
</dbReference>
<evidence type="ECO:0000313" key="11">
    <source>
        <dbReference type="EMBL" id="SCG86192.1"/>
    </source>
</evidence>
<dbReference type="EMBL" id="LT607756">
    <property type="protein sequence ID" value="SCG86192.1"/>
    <property type="molecule type" value="Genomic_DNA"/>
</dbReference>
<dbReference type="AlphaFoldDB" id="A0A1D3L3G4"/>
<dbReference type="RefSeq" id="WP_171899115.1">
    <property type="nucleotide sequence ID" value="NZ_LT607756.1"/>
</dbReference>
<evidence type="ECO:0000256" key="1">
    <source>
        <dbReference type="ARBA" id="ARBA00006876"/>
    </source>
</evidence>
<dbReference type="PANTHER" id="PTHR22942">
    <property type="entry name" value="RECA/RAD51/RADA DNA STRAND-PAIRING FAMILY MEMBER"/>
    <property type="match status" value="1"/>
</dbReference>
<feature type="domain" description="RecA family profile 1" evidence="10">
    <location>
        <begin position="8"/>
        <end position="169"/>
    </location>
</feature>